<name>A0A401TWD9_CHIPU</name>
<comment type="caution">
    <text evidence="2">The sequence shown here is derived from an EMBL/GenBank/DDBJ whole genome shotgun (WGS) entry which is preliminary data.</text>
</comment>
<feature type="non-terminal residue" evidence="2">
    <location>
        <position position="224"/>
    </location>
</feature>
<sequence>CTKILAIDRAAPVEDGVDQGDPDRAAEISHQVEQSAGVGNFVLWQRTQCKPCRRQQAKHDGDAAHDLRPDHLAEIGRTRLEGAETQTEREQGKARRGQRQRADATFEEGRQRRGDELRSSRDQHGGADLEGVMAADEAEEDRHQISRSVETDAEAKAQAAADRERTPPEQGQLRDRIRRAERAPDQQRDPGNASDQQAEAEHRGPAALRRFLQPDHQACEGRCE</sequence>
<evidence type="ECO:0000256" key="1">
    <source>
        <dbReference type="SAM" id="MobiDB-lite"/>
    </source>
</evidence>
<dbReference type="AlphaFoldDB" id="A0A401TWD9"/>
<feature type="non-terminal residue" evidence="2">
    <location>
        <position position="1"/>
    </location>
</feature>
<evidence type="ECO:0000313" key="2">
    <source>
        <dbReference type="EMBL" id="GCC46959.1"/>
    </source>
</evidence>
<feature type="region of interest" description="Disordered" evidence="1">
    <location>
        <begin position="53"/>
        <end position="224"/>
    </location>
</feature>
<feature type="compositionally biased region" description="Basic and acidic residues" evidence="1">
    <location>
        <begin position="100"/>
        <end position="127"/>
    </location>
</feature>
<gene>
    <name evidence="2" type="ORF">chiPu_0031165</name>
</gene>
<dbReference type="EMBL" id="BEZZ01202541">
    <property type="protein sequence ID" value="GCC46959.1"/>
    <property type="molecule type" value="Genomic_DNA"/>
</dbReference>
<accession>A0A401TWD9</accession>
<keyword evidence="3" id="KW-1185">Reference proteome</keyword>
<evidence type="ECO:0000313" key="3">
    <source>
        <dbReference type="Proteomes" id="UP000287033"/>
    </source>
</evidence>
<protein>
    <submittedName>
        <fullName evidence="2">Uncharacterized protein</fullName>
    </submittedName>
</protein>
<reference evidence="2 3" key="1">
    <citation type="journal article" date="2018" name="Nat. Ecol. Evol.">
        <title>Shark genomes provide insights into elasmobranch evolution and the origin of vertebrates.</title>
        <authorList>
            <person name="Hara Y"/>
            <person name="Yamaguchi K"/>
            <person name="Onimaru K"/>
            <person name="Kadota M"/>
            <person name="Koyanagi M"/>
            <person name="Keeley SD"/>
            <person name="Tatsumi K"/>
            <person name="Tanaka K"/>
            <person name="Motone F"/>
            <person name="Kageyama Y"/>
            <person name="Nozu R"/>
            <person name="Adachi N"/>
            <person name="Nishimura O"/>
            <person name="Nakagawa R"/>
            <person name="Tanegashima C"/>
            <person name="Kiyatake I"/>
            <person name="Matsumoto R"/>
            <person name="Murakumo K"/>
            <person name="Nishida K"/>
            <person name="Terakita A"/>
            <person name="Kuratani S"/>
            <person name="Sato K"/>
            <person name="Hyodo S Kuraku.S."/>
        </authorList>
    </citation>
    <scope>NUCLEOTIDE SEQUENCE [LARGE SCALE GENOMIC DNA]</scope>
</reference>
<feature type="compositionally biased region" description="Basic and acidic residues" evidence="1">
    <location>
        <begin position="140"/>
        <end position="188"/>
    </location>
</feature>
<feature type="compositionally biased region" description="Basic and acidic residues" evidence="1">
    <location>
        <begin position="57"/>
        <end position="93"/>
    </location>
</feature>
<organism evidence="2 3">
    <name type="scientific">Chiloscyllium punctatum</name>
    <name type="common">Brownbanded bambooshark</name>
    <name type="synonym">Hemiscyllium punctatum</name>
    <dbReference type="NCBI Taxonomy" id="137246"/>
    <lineage>
        <taxon>Eukaryota</taxon>
        <taxon>Metazoa</taxon>
        <taxon>Chordata</taxon>
        <taxon>Craniata</taxon>
        <taxon>Vertebrata</taxon>
        <taxon>Chondrichthyes</taxon>
        <taxon>Elasmobranchii</taxon>
        <taxon>Galeomorphii</taxon>
        <taxon>Galeoidea</taxon>
        <taxon>Orectolobiformes</taxon>
        <taxon>Hemiscylliidae</taxon>
        <taxon>Chiloscyllium</taxon>
    </lineage>
</organism>
<dbReference type="Proteomes" id="UP000287033">
    <property type="component" value="Unassembled WGS sequence"/>
</dbReference>
<proteinExistence type="predicted"/>